<evidence type="ECO:0000313" key="4">
    <source>
        <dbReference type="Proteomes" id="UP001501447"/>
    </source>
</evidence>
<comment type="caution">
    <text evidence="3">The sequence shown here is derived from an EMBL/GenBank/DDBJ whole genome shotgun (WGS) entry which is preliminary data.</text>
</comment>
<name>A0ABN3Q3R3_9ACTN</name>
<protein>
    <submittedName>
        <fullName evidence="3">Uncharacterized protein</fullName>
    </submittedName>
</protein>
<keyword evidence="4" id="KW-1185">Reference proteome</keyword>
<organism evidence="3 4">
    <name type="scientific">Streptomyces axinellae</name>
    <dbReference type="NCBI Taxonomy" id="552788"/>
    <lineage>
        <taxon>Bacteria</taxon>
        <taxon>Bacillati</taxon>
        <taxon>Actinomycetota</taxon>
        <taxon>Actinomycetes</taxon>
        <taxon>Kitasatosporales</taxon>
        <taxon>Streptomycetaceae</taxon>
        <taxon>Streptomyces</taxon>
    </lineage>
</organism>
<dbReference type="EMBL" id="BAAARJ010000009">
    <property type="protein sequence ID" value="GAA2614681.1"/>
    <property type="molecule type" value="Genomic_DNA"/>
</dbReference>
<gene>
    <name evidence="3" type="ORF">GCM10009863_30490</name>
</gene>
<reference evidence="3 4" key="1">
    <citation type="journal article" date="2019" name="Int. J. Syst. Evol. Microbiol.">
        <title>The Global Catalogue of Microorganisms (GCM) 10K type strain sequencing project: providing services to taxonomists for standard genome sequencing and annotation.</title>
        <authorList>
            <consortium name="The Broad Institute Genomics Platform"/>
            <consortium name="The Broad Institute Genome Sequencing Center for Infectious Disease"/>
            <person name="Wu L."/>
            <person name="Ma J."/>
        </authorList>
    </citation>
    <scope>NUCLEOTIDE SEQUENCE [LARGE SCALE GENOMIC DNA]</scope>
    <source>
        <strain evidence="3 4">JCM 16373</strain>
    </source>
</reference>
<keyword evidence="2" id="KW-0812">Transmembrane</keyword>
<sequence>MPTGHAEILKNDPGVVEGDGEETRRGIAHLYTDSCINVIAVIVAFAIALAVPVLRYYSLPLLILPGRVRRFTRRRRSSRRPLERPVPGRPPEPWGHLLRGSGTRCTEARCGPGRTPPARPHCCPCLRPPVQDKPPRENPGGWQRQSATGAGNRKGNSRAWEHG</sequence>
<evidence type="ECO:0000313" key="3">
    <source>
        <dbReference type="EMBL" id="GAA2614681.1"/>
    </source>
</evidence>
<proteinExistence type="predicted"/>
<feature type="region of interest" description="Disordered" evidence="1">
    <location>
        <begin position="1"/>
        <end position="20"/>
    </location>
</feature>
<keyword evidence="2" id="KW-1133">Transmembrane helix</keyword>
<evidence type="ECO:0000256" key="1">
    <source>
        <dbReference type="SAM" id="MobiDB-lite"/>
    </source>
</evidence>
<feature type="region of interest" description="Disordered" evidence="1">
    <location>
        <begin position="73"/>
        <end position="163"/>
    </location>
</feature>
<dbReference type="Proteomes" id="UP001501447">
    <property type="component" value="Unassembled WGS sequence"/>
</dbReference>
<accession>A0ABN3Q3R3</accession>
<keyword evidence="2" id="KW-0472">Membrane</keyword>
<feature type="transmembrane region" description="Helical" evidence="2">
    <location>
        <begin position="38"/>
        <end position="64"/>
    </location>
</feature>
<evidence type="ECO:0000256" key="2">
    <source>
        <dbReference type="SAM" id="Phobius"/>
    </source>
</evidence>